<evidence type="ECO:0000313" key="2">
    <source>
        <dbReference type="EMBL" id="KJL42617.1"/>
    </source>
</evidence>
<dbReference type="PATRIC" id="fig|92835.4.peg.1137"/>
<dbReference type="PANTHER" id="PTHR34293:SF1">
    <property type="entry name" value="HTH-TYPE TRANSCRIPTIONAL REGULATOR TRMBL2"/>
    <property type="match status" value="1"/>
</dbReference>
<evidence type="ECO:0000259" key="1">
    <source>
        <dbReference type="SMART" id="SM00421"/>
    </source>
</evidence>
<protein>
    <recommendedName>
        <fullName evidence="1">HTH luxR-type domain-containing protein</fullName>
    </recommendedName>
</protein>
<dbReference type="InterPro" id="IPR051797">
    <property type="entry name" value="TrmB-like"/>
</dbReference>
<dbReference type="InterPro" id="IPR000792">
    <property type="entry name" value="Tscrpt_reg_LuxR_C"/>
</dbReference>
<gene>
    <name evidence="2" type="ORF">RS81_01118</name>
</gene>
<dbReference type="EMBL" id="JYIZ01000041">
    <property type="protein sequence ID" value="KJL42617.1"/>
    <property type="molecule type" value="Genomic_DNA"/>
</dbReference>
<name>A0A0M2HEH0_9MICO</name>
<accession>A0A0M2HEH0</accession>
<evidence type="ECO:0000313" key="3">
    <source>
        <dbReference type="Proteomes" id="UP000033956"/>
    </source>
</evidence>
<sequence length="352" mass="36823">MSSHPAEQHPVPDQDLLAEAGGMAPGLMRAYRVLLTASSSDAAQLAAALGVDEATAAASLTQLASAGFAAPLAIDARGAEGRRFVAAPPSVALGAAVAAREEAVQRAQADLGSLQELYRMVSRGGDTADDVVQVVRGADDVAQWFTRVQSEATSEVCAFVQHPVAVTAAHENGIEDELVARGVLYRVVLERAMLESHAEGLDSFAESLAAGEEARVVDSLPVRMVIVDRELAFMPVPSDRDRAFAAALLVRPSALLTGLIALFDLTWSMAAPIVLDATGPVSGVGVVDALDARLLSLLLAGQTDEAAASHLGVSLRTVQRRVRDLMDRAGVRTRAQLGWHAARAGWDAAGTR</sequence>
<feature type="domain" description="HTH luxR-type" evidence="1">
    <location>
        <begin position="287"/>
        <end position="341"/>
    </location>
</feature>
<dbReference type="GO" id="GO:0006355">
    <property type="term" value="P:regulation of DNA-templated transcription"/>
    <property type="evidence" value="ECO:0007669"/>
    <property type="project" value="InterPro"/>
</dbReference>
<dbReference type="AlphaFoldDB" id="A0A0M2HEH0"/>
<dbReference type="SMART" id="SM00421">
    <property type="entry name" value="HTH_LUXR"/>
    <property type="match status" value="1"/>
</dbReference>
<dbReference type="PANTHER" id="PTHR34293">
    <property type="entry name" value="HTH-TYPE TRANSCRIPTIONAL REGULATOR TRMBL2"/>
    <property type="match status" value="1"/>
</dbReference>
<dbReference type="STRING" id="92835.RS81_01118"/>
<reference evidence="2 3" key="1">
    <citation type="submission" date="2015-02" db="EMBL/GenBank/DDBJ databases">
        <title>Draft genome sequences of ten Microbacterium spp. with emphasis on heavy metal contaminated environments.</title>
        <authorList>
            <person name="Corretto E."/>
        </authorList>
    </citation>
    <scope>NUCLEOTIDE SEQUENCE [LARGE SCALE GENOMIC DNA]</scope>
    <source>
        <strain evidence="2 3">DSM 12510</strain>
    </source>
</reference>
<dbReference type="Gene3D" id="1.10.10.10">
    <property type="entry name" value="Winged helix-like DNA-binding domain superfamily/Winged helix DNA-binding domain"/>
    <property type="match status" value="2"/>
</dbReference>
<dbReference type="Proteomes" id="UP000033956">
    <property type="component" value="Unassembled WGS sequence"/>
</dbReference>
<dbReference type="GO" id="GO:0003677">
    <property type="term" value="F:DNA binding"/>
    <property type="evidence" value="ECO:0007669"/>
    <property type="project" value="InterPro"/>
</dbReference>
<keyword evidence="3" id="KW-1185">Reference proteome</keyword>
<proteinExistence type="predicted"/>
<organism evidence="2 3">
    <name type="scientific">Microbacterium terrae</name>
    <dbReference type="NCBI Taxonomy" id="69369"/>
    <lineage>
        <taxon>Bacteria</taxon>
        <taxon>Bacillati</taxon>
        <taxon>Actinomycetota</taxon>
        <taxon>Actinomycetes</taxon>
        <taxon>Micrococcales</taxon>
        <taxon>Microbacteriaceae</taxon>
        <taxon>Microbacterium</taxon>
    </lineage>
</organism>
<dbReference type="SUPFAM" id="SSF46894">
    <property type="entry name" value="C-terminal effector domain of the bipartite response regulators"/>
    <property type="match status" value="1"/>
</dbReference>
<dbReference type="InterPro" id="IPR036388">
    <property type="entry name" value="WH-like_DNA-bd_sf"/>
</dbReference>
<comment type="caution">
    <text evidence="2">The sequence shown here is derived from an EMBL/GenBank/DDBJ whole genome shotgun (WGS) entry which is preliminary data.</text>
</comment>
<dbReference type="InterPro" id="IPR016032">
    <property type="entry name" value="Sig_transdc_resp-reg_C-effctor"/>
</dbReference>